<feature type="transmembrane region" description="Helical" evidence="9">
    <location>
        <begin position="12"/>
        <end position="35"/>
    </location>
</feature>
<evidence type="ECO:0000256" key="9">
    <source>
        <dbReference type="SAM" id="Phobius"/>
    </source>
</evidence>
<comment type="similarity">
    <text evidence="8">Belongs to the binding-protein-dependent transport system permease family. LivHM subfamily.</text>
</comment>
<comment type="caution">
    <text evidence="10">The sequence shown here is derived from an EMBL/GenBank/DDBJ whole genome shotgun (WGS) entry which is preliminary data.</text>
</comment>
<feature type="transmembrane region" description="Helical" evidence="9">
    <location>
        <begin position="230"/>
        <end position="253"/>
    </location>
</feature>
<dbReference type="GO" id="GO:0006865">
    <property type="term" value="P:amino acid transport"/>
    <property type="evidence" value="ECO:0007669"/>
    <property type="project" value="UniProtKB-KW"/>
</dbReference>
<evidence type="ECO:0000256" key="5">
    <source>
        <dbReference type="ARBA" id="ARBA00022970"/>
    </source>
</evidence>
<evidence type="ECO:0000256" key="7">
    <source>
        <dbReference type="ARBA" id="ARBA00023136"/>
    </source>
</evidence>
<gene>
    <name evidence="10" type="primary">livH</name>
    <name evidence="10" type="ORF">GCM10010987_35650</name>
</gene>
<proteinExistence type="inferred from homology"/>
<reference evidence="10" key="2">
    <citation type="submission" date="2022-12" db="EMBL/GenBank/DDBJ databases">
        <authorList>
            <person name="Sun Q."/>
            <person name="Zhou Y."/>
        </authorList>
    </citation>
    <scope>NUCLEOTIDE SEQUENCE</scope>
    <source>
        <strain evidence="10">CGMCC 1.15034</strain>
    </source>
</reference>
<feature type="transmembrane region" description="Helical" evidence="9">
    <location>
        <begin position="148"/>
        <end position="168"/>
    </location>
</feature>
<sequence>MRDQVNSYWTTGISLLIDGLSFGMILFLISSGLTITLGVMRLLNIAHCGFAMIGGYTALSLVNHFGLGLLAALPIAVAITAILGAILERTVYRWIYETSALGQILMTIGLTFIMIASINAGYGSLTHTLPTPEFLAGAWHFEEISISAYRSFLSIVSLTIAGLIWYVIEQTDFGARLRASVDNPRMARCVGINVRRVFAQTFVAGCALAAIAGVLGTQMLPLQPYYATNYMVMVLIVVAVGGFGSLKGSLIAALGYSIFDTYFRYLFPAAGAFGIYILLALILSIRPFGLYGRA</sequence>
<name>A0AA87W752_9BRAD</name>
<dbReference type="AlphaFoldDB" id="A0AA87W752"/>
<dbReference type="CDD" id="cd06582">
    <property type="entry name" value="TM_PBP1_LivH_like"/>
    <property type="match status" value="1"/>
</dbReference>
<keyword evidence="6 9" id="KW-1133">Transmembrane helix</keyword>
<organism evidence="10 11">
    <name type="scientific">Bradyrhizobium guangdongense</name>
    <dbReference type="NCBI Taxonomy" id="1325090"/>
    <lineage>
        <taxon>Bacteria</taxon>
        <taxon>Pseudomonadati</taxon>
        <taxon>Pseudomonadota</taxon>
        <taxon>Alphaproteobacteria</taxon>
        <taxon>Hyphomicrobiales</taxon>
        <taxon>Nitrobacteraceae</taxon>
        <taxon>Bradyrhizobium</taxon>
    </lineage>
</organism>
<evidence type="ECO:0000256" key="1">
    <source>
        <dbReference type="ARBA" id="ARBA00004651"/>
    </source>
</evidence>
<keyword evidence="5" id="KW-0029">Amino-acid transport</keyword>
<dbReference type="EMBL" id="BMHC01000007">
    <property type="protein sequence ID" value="GGI25693.1"/>
    <property type="molecule type" value="Genomic_DNA"/>
</dbReference>
<feature type="transmembrane region" description="Helical" evidence="9">
    <location>
        <begin position="65"/>
        <end position="87"/>
    </location>
</feature>
<keyword evidence="3" id="KW-1003">Cell membrane</keyword>
<feature type="transmembrane region" description="Helical" evidence="9">
    <location>
        <begin position="99"/>
        <end position="122"/>
    </location>
</feature>
<evidence type="ECO:0000256" key="6">
    <source>
        <dbReference type="ARBA" id="ARBA00022989"/>
    </source>
</evidence>
<dbReference type="InterPro" id="IPR052157">
    <property type="entry name" value="BCAA_transport_permease"/>
</dbReference>
<dbReference type="Proteomes" id="UP000625079">
    <property type="component" value="Unassembled WGS sequence"/>
</dbReference>
<reference evidence="10" key="1">
    <citation type="journal article" date="2014" name="Int. J. Syst. Evol. Microbiol.">
        <title>Complete genome sequence of Corynebacterium casei LMG S-19264T (=DSM 44701T), isolated from a smear-ripened cheese.</title>
        <authorList>
            <consortium name="US DOE Joint Genome Institute (JGI-PGF)"/>
            <person name="Walter F."/>
            <person name="Albersmeier A."/>
            <person name="Kalinowski J."/>
            <person name="Ruckert C."/>
        </authorList>
    </citation>
    <scope>NUCLEOTIDE SEQUENCE</scope>
    <source>
        <strain evidence="10">CGMCC 1.15034</strain>
    </source>
</reference>
<evidence type="ECO:0000256" key="4">
    <source>
        <dbReference type="ARBA" id="ARBA00022692"/>
    </source>
</evidence>
<evidence type="ECO:0000313" key="11">
    <source>
        <dbReference type="Proteomes" id="UP000625079"/>
    </source>
</evidence>
<keyword evidence="7 9" id="KW-0472">Membrane</keyword>
<feature type="transmembrane region" description="Helical" evidence="9">
    <location>
        <begin position="197"/>
        <end position="218"/>
    </location>
</feature>
<dbReference type="PANTHER" id="PTHR11795">
    <property type="entry name" value="BRANCHED-CHAIN AMINO ACID TRANSPORT SYSTEM PERMEASE PROTEIN LIVH"/>
    <property type="match status" value="1"/>
</dbReference>
<evidence type="ECO:0000256" key="8">
    <source>
        <dbReference type="ARBA" id="ARBA00037998"/>
    </source>
</evidence>
<keyword evidence="2" id="KW-0813">Transport</keyword>
<comment type="subcellular location">
    <subcellularLocation>
        <location evidence="1">Cell membrane</location>
        <topology evidence="1">Multi-pass membrane protein</topology>
    </subcellularLocation>
</comment>
<evidence type="ECO:0000256" key="3">
    <source>
        <dbReference type="ARBA" id="ARBA00022475"/>
    </source>
</evidence>
<feature type="transmembrane region" description="Helical" evidence="9">
    <location>
        <begin position="265"/>
        <end position="285"/>
    </location>
</feature>
<accession>A0AA87W752</accession>
<protein>
    <submittedName>
        <fullName evidence="10">Branched-chain amino acid ABC transporter permease</fullName>
    </submittedName>
</protein>
<keyword evidence="4 9" id="KW-0812">Transmembrane</keyword>
<evidence type="ECO:0000313" key="10">
    <source>
        <dbReference type="EMBL" id="GGI25693.1"/>
    </source>
</evidence>
<feature type="transmembrane region" description="Helical" evidence="9">
    <location>
        <begin position="42"/>
        <end position="59"/>
    </location>
</feature>
<dbReference type="InterPro" id="IPR001851">
    <property type="entry name" value="ABC_transp_permease"/>
</dbReference>
<dbReference type="GO" id="GO:0022857">
    <property type="term" value="F:transmembrane transporter activity"/>
    <property type="evidence" value="ECO:0007669"/>
    <property type="project" value="InterPro"/>
</dbReference>
<dbReference type="GO" id="GO:0005886">
    <property type="term" value="C:plasma membrane"/>
    <property type="evidence" value="ECO:0007669"/>
    <property type="project" value="UniProtKB-SubCell"/>
</dbReference>
<dbReference type="PANTHER" id="PTHR11795:SF442">
    <property type="entry name" value="ABC TRANSPORTER ATP-BINDING PROTEIN"/>
    <property type="match status" value="1"/>
</dbReference>
<evidence type="ECO:0000256" key="2">
    <source>
        <dbReference type="ARBA" id="ARBA00022448"/>
    </source>
</evidence>
<dbReference type="Pfam" id="PF02653">
    <property type="entry name" value="BPD_transp_2"/>
    <property type="match status" value="1"/>
</dbReference>